<dbReference type="EMBL" id="LAZR01024143">
    <property type="protein sequence ID" value="KKL76142.1"/>
    <property type="molecule type" value="Genomic_DNA"/>
</dbReference>
<evidence type="ECO:0000313" key="1">
    <source>
        <dbReference type="EMBL" id="KKL76142.1"/>
    </source>
</evidence>
<sequence>MQKSEMIDITLAPYEDPACGLDWPEQTPKIMHRLEDILSSFESPIDYELHEEYLGRGADWPTIIITVGGIAGVTFFAIPTAHKKVREALEEWKLIGFEIRKLVDYVSKKERVVAQPVELLLLVAMEHLEEVVDSDSATFEAMEKLADIGDYEQLSGAYAFIFRVNNVFWEVAVSGEGQIMHMKKREGDGFQKNIQ</sequence>
<protein>
    <submittedName>
        <fullName evidence="1">Uncharacterized protein</fullName>
    </submittedName>
</protein>
<proteinExistence type="predicted"/>
<dbReference type="AlphaFoldDB" id="A0A0F9HLV1"/>
<name>A0A0F9HLV1_9ZZZZ</name>
<reference evidence="1" key="1">
    <citation type="journal article" date="2015" name="Nature">
        <title>Complex archaea that bridge the gap between prokaryotes and eukaryotes.</title>
        <authorList>
            <person name="Spang A."/>
            <person name="Saw J.H."/>
            <person name="Jorgensen S.L."/>
            <person name="Zaremba-Niedzwiedzka K."/>
            <person name="Martijn J."/>
            <person name="Lind A.E."/>
            <person name="van Eijk R."/>
            <person name="Schleper C."/>
            <person name="Guy L."/>
            <person name="Ettema T.J."/>
        </authorList>
    </citation>
    <scope>NUCLEOTIDE SEQUENCE</scope>
</reference>
<accession>A0A0F9HLV1</accession>
<organism evidence="1">
    <name type="scientific">marine sediment metagenome</name>
    <dbReference type="NCBI Taxonomy" id="412755"/>
    <lineage>
        <taxon>unclassified sequences</taxon>
        <taxon>metagenomes</taxon>
        <taxon>ecological metagenomes</taxon>
    </lineage>
</organism>
<comment type="caution">
    <text evidence="1">The sequence shown here is derived from an EMBL/GenBank/DDBJ whole genome shotgun (WGS) entry which is preliminary data.</text>
</comment>
<gene>
    <name evidence="1" type="ORF">LCGC14_2047850</name>
</gene>